<reference evidence="1" key="2">
    <citation type="submission" date="2021-03" db="UniProtKB">
        <authorList>
            <consortium name="EnsemblPlants"/>
        </authorList>
    </citation>
    <scope>IDENTIFICATION</scope>
</reference>
<dbReference type="Gramene" id="AUR62025158-RA">
    <property type="protein sequence ID" value="AUR62025158-RA:cds"/>
    <property type="gene ID" value="AUR62025158"/>
</dbReference>
<protein>
    <submittedName>
        <fullName evidence="1">Uncharacterized protein</fullName>
    </submittedName>
</protein>
<accession>A0A803M8D2</accession>
<proteinExistence type="predicted"/>
<evidence type="ECO:0000313" key="2">
    <source>
        <dbReference type="Proteomes" id="UP000596660"/>
    </source>
</evidence>
<dbReference type="EnsemblPlants" id="AUR62025158-RA">
    <property type="protein sequence ID" value="AUR62025158-RA:cds"/>
    <property type="gene ID" value="AUR62025158"/>
</dbReference>
<keyword evidence="2" id="KW-1185">Reference proteome</keyword>
<reference evidence="1" key="1">
    <citation type="journal article" date="2017" name="Nature">
        <title>The genome of Chenopodium quinoa.</title>
        <authorList>
            <person name="Jarvis D.E."/>
            <person name="Ho Y.S."/>
            <person name="Lightfoot D.J."/>
            <person name="Schmoeckel S.M."/>
            <person name="Li B."/>
            <person name="Borm T.J.A."/>
            <person name="Ohyanagi H."/>
            <person name="Mineta K."/>
            <person name="Michell C.T."/>
            <person name="Saber N."/>
            <person name="Kharbatia N.M."/>
            <person name="Rupper R.R."/>
            <person name="Sharp A.R."/>
            <person name="Dally N."/>
            <person name="Boughton B.A."/>
            <person name="Woo Y.H."/>
            <person name="Gao G."/>
            <person name="Schijlen E.G.W.M."/>
            <person name="Guo X."/>
            <person name="Momin A.A."/>
            <person name="Negrao S."/>
            <person name="Al-Babili S."/>
            <person name="Gehring C."/>
            <person name="Roessner U."/>
            <person name="Jung C."/>
            <person name="Murphy K."/>
            <person name="Arold S.T."/>
            <person name="Gojobori T."/>
            <person name="van der Linden C.G."/>
            <person name="van Loo E.N."/>
            <person name="Jellen E.N."/>
            <person name="Maughan P.J."/>
            <person name="Tester M."/>
        </authorList>
    </citation>
    <scope>NUCLEOTIDE SEQUENCE [LARGE SCALE GENOMIC DNA]</scope>
    <source>
        <strain evidence="1">cv. PI 614886</strain>
    </source>
</reference>
<name>A0A803M8D2_CHEQI</name>
<dbReference type="AlphaFoldDB" id="A0A803M8D2"/>
<sequence>MFANLCWSSWTSRNNVIHEPSTHDPITLATVFTRLGSIFGLLLCKKDVATEDTIRRAMGIIVENEKAIIQPDRMLYAHIAATR</sequence>
<evidence type="ECO:0000313" key="1">
    <source>
        <dbReference type="EnsemblPlants" id="AUR62025158-RA:cds"/>
    </source>
</evidence>
<dbReference type="Proteomes" id="UP000596660">
    <property type="component" value="Unplaced"/>
</dbReference>
<organism evidence="1 2">
    <name type="scientific">Chenopodium quinoa</name>
    <name type="common">Quinoa</name>
    <dbReference type="NCBI Taxonomy" id="63459"/>
    <lineage>
        <taxon>Eukaryota</taxon>
        <taxon>Viridiplantae</taxon>
        <taxon>Streptophyta</taxon>
        <taxon>Embryophyta</taxon>
        <taxon>Tracheophyta</taxon>
        <taxon>Spermatophyta</taxon>
        <taxon>Magnoliopsida</taxon>
        <taxon>eudicotyledons</taxon>
        <taxon>Gunneridae</taxon>
        <taxon>Pentapetalae</taxon>
        <taxon>Caryophyllales</taxon>
        <taxon>Chenopodiaceae</taxon>
        <taxon>Chenopodioideae</taxon>
        <taxon>Atripliceae</taxon>
        <taxon>Chenopodium</taxon>
    </lineage>
</organism>